<dbReference type="EMBL" id="FLRC01000053">
    <property type="protein sequence ID" value="SBT27344.1"/>
    <property type="molecule type" value="Genomic_DNA"/>
</dbReference>
<name>A0A1C3K7C5_9BURK</name>
<reference evidence="1 3" key="1">
    <citation type="submission" date="2016-06" db="EMBL/GenBank/DDBJ databases">
        <authorList>
            <person name="Kjaerup R.B."/>
            <person name="Dalgaard T.S."/>
            <person name="Juul-Madsen H.R."/>
        </authorList>
    </citation>
    <scope>NUCLEOTIDE SEQUENCE [LARGE SCALE GENOMIC DNA]</scope>
    <source>
        <strain evidence="1">Orrdi1</strain>
    </source>
</reference>
<evidence type="ECO:0000313" key="1">
    <source>
        <dbReference type="EMBL" id="SBT27344.1"/>
    </source>
</evidence>
<dbReference type="Proteomes" id="UP000078558">
    <property type="component" value="Chromosome I"/>
</dbReference>
<dbReference type="RefSeq" id="WP_067758741.1">
    <property type="nucleotide sequence ID" value="NZ_LT907988.1"/>
</dbReference>
<dbReference type="Pfam" id="PF05742">
    <property type="entry name" value="TANGO2"/>
    <property type="match status" value="1"/>
</dbReference>
<keyword evidence="3" id="KW-1185">Reference proteome</keyword>
<evidence type="ECO:0000313" key="2">
    <source>
        <dbReference type="EMBL" id="SOE50080.1"/>
    </source>
</evidence>
<dbReference type="EMBL" id="LT907988">
    <property type="protein sequence ID" value="SOE50080.1"/>
    <property type="molecule type" value="Genomic_DNA"/>
</dbReference>
<dbReference type="PANTHER" id="PTHR17985:SF8">
    <property type="entry name" value="TRANSPORT AND GOLGI ORGANIZATION PROTEIN 2 HOMOLOG"/>
    <property type="match status" value="1"/>
</dbReference>
<accession>A0A1C3K7C5</accession>
<dbReference type="PANTHER" id="PTHR17985">
    <property type="entry name" value="SER/THR-RICH PROTEIN T10 IN DGCR REGION"/>
    <property type="match status" value="1"/>
</dbReference>
<evidence type="ECO:0000313" key="3">
    <source>
        <dbReference type="Proteomes" id="UP000078558"/>
    </source>
</evidence>
<dbReference type="InterPro" id="IPR008551">
    <property type="entry name" value="TANGO2"/>
</dbReference>
<dbReference type="KEGG" id="odi:ODI_R2494"/>
<protein>
    <submittedName>
        <fullName evidence="1">COG3332</fullName>
    </submittedName>
</protein>
<reference evidence="2 3" key="2">
    <citation type="submission" date="2017-08" db="EMBL/GenBank/DDBJ databases">
        <authorList>
            <person name="de Groot N.N."/>
        </authorList>
    </citation>
    <scope>NUCLEOTIDE SEQUENCE [LARGE SCALE GENOMIC DNA]</scope>
    <source>
        <strain evidence="2">Orrdi1</strain>
    </source>
</reference>
<organism evidence="1 3">
    <name type="scientific">Orrella dioscoreae</name>
    <dbReference type="NCBI Taxonomy" id="1851544"/>
    <lineage>
        <taxon>Bacteria</taxon>
        <taxon>Pseudomonadati</taxon>
        <taxon>Pseudomonadota</taxon>
        <taxon>Betaproteobacteria</taxon>
        <taxon>Burkholderiales</taxon>
        <taxon>Alcaligenaceae</taxon>
        <taxon>Orrella</taxon>
    </lineage>
</organism>
<dbReference type="AlphaFoldDB" id="A0A1C3K7C5"/>
<gene>
    <name evidence="1" type="ORF">ODI_03931</name>
    <name evidence="2" type="ORF">ODI_R2494</name>
</gene>
<dbReference type="STRING" id="1851544.ODI_03931"/>
<sequence>MCLAAFALNARPDLPFVLIANRDEFHARPTAPAAPWAGQPGLVAGRDLSAGGTWLGIAAPGRYALLTNYRDPSHVLPDAPSRGALVQGFLSGTDSPRDYAHAVHARGADYNGFNLVVGDAQGAWYAGNRDGAPRALADGVHGLSNHLLDTPWPKVVRTREALRAWLAEGALPPSPADEAPDLRALWRILADRRAPPDAELPDTGVGLARERLLGSPMIVSKTYGTRCASVLLLRPGVGLSLHELQYRPDGSAGTQADWLLPADTRLPAGVAVALTRQPG</sequence>
<proteinExistence type="predicted"/>
<dbReference type="OrthoDB" id="4380123at2"/>